<dbReference type="PROSITE" id="PS50935">
    <property type="entry name" value="SSB"/>
    <property type="match status" value="1"/>
</dbReference>
<dbReference type="HAMAP" id="MF_00984">
    <property type="entry name" value="SSB"/>
    <property type="match status" value="1"/>
</dbReference>
<dbReference type="PIRSF" id="PIRSF002070">
    <property type="entry name" value="SSB"/>
    <property type="match status" value="1"/>
</dbReference>
<dbReference type="SUPFAM" id="SSF50249">
    <property type="entry name" value="Nucleic acid-binding proteins"/>
    <property type="match status" value="1"/>
</dbReference>
<comment type="subunit">
    <text evidence="2">Homotetramer.</text>
</comment>
<sequence>MNTAHIVGRVGQNPELRYFESGRVLAKFSIAVNRNSRSDQPNWFAIELWGKTAEVAGNYVRKGSTVGISGSLKLDEWTDPNTGEVRSRPVIKGRRLELLGSKPADSDSDNSSTSNPNDF</sequence>
<keyword evidence="1 2" id="KW-0238">DNA-binding</keyword>
<dbReference type="Pfam" id="PF00436">
    <property type="entry name" value="SSB"/>
    <property type="match status" value="1"/>
</dbReference>
<feature type="compositionally biased region" description="Low complexity" evidence="4">
    <location>
        <begin position="109"/>
        <end position="119"/>
    </location>
</feature>
<dbReference type="InterPro" id="IPR011344">
    <property type="entry name" value="ssDNA-bd"/>
</dbReference>
<accession>A0ABT2NF20</accession>
<evidence type="ECO:0000313" key="5">
    <source>
        <dbReference type="EMBL" id="MCT7981091.1"/>
    </source>
</evidence>
<feature type="region of interest" description="Disordered" evidence="4">
    <location>
        <begin position="77"/>
        <end position="119"/>
    </location>
</feature>
<evidence type="ECO:0000256" key="1">
    <source>
        <dbReference type="ARBA" id="ARBA00023125"/>
    </source>
</evidence>
<dbReference type="PANTHER" id="PTHR10302:SF0">
    <property type="entry name" value="SINGLE-STRANDED DNA-BINDING PROTEIN, MITOCHONDRIAL"/>
    <property type="match status" value="1"/>
</dbReference>
<dbReference type="EMBL" id="JAMXFA010000052">
    <property type="protein sequence ID" value="MCT7981091.1"/>
    <property type="molecule type" value="Genomic_DNA"/>
</dbReference>
<dbReference type="Proteomes" id="UP001525961">
    <property type="component" value="Unassembled WGS sequence"/>
</dbReference>
<name>A0ABT2NF20_9CYAN</name>
<comment type="caution">
    <text evidence="5">The sequence shown here is derived from an EMBL/GenBank/DDBJ whole genome shotgun (WGS) entry which is preliminary data.</text>
</comment>
<keyword evidence="6" id="KW-1185">Reference proteome</keyword>
<organism evidence="5 6">
    <name type="scientific">Laspinema olomoucense D3b</name>
    <dbReference type="NCBI Taxonomy" id="2953688"/>
    <lineage>
        <taxon>Bacteria</taxon>
        <taxon>Bacillati</taxon>
        <taxon>Cyanobacteriota</taxon>
        <taxon>Cyanophyceae</taxon>
        <taxon>Oscillatoriophycideae</taxon>
        <taxon>Oscillatoriales</taxon>
        <taxon>Laspinemataceae</taxon>
        <taxon>Laspinema</taxon>
        <taxon>Laspinema olomoucense</taxon>
    </lineage>
</organism>
<dbReference type="NCBIfam" id="NF005674">
    <property type="entry name" value="PRK07459.1"/>
    <property type="match status" value="1"/>
</dbReference>
<dbReference type="InterPro" id="IPR000424">
    <property type="entry name" value="Primosome_PriB/ssb"/>
</dbReference>
<evidence type="ECO:0000256" key="3">
    <source>
        <dbReference type="PIRNR" id="PIRNR002070"/>
    </source>
</evidence>
<protein>
    <recommendedName>
        <fullName evidence="2 3">Single-stranded DNA-binding protein</fullName>
        <shortName evidence="2">SSB</shortName>
    </recommendedName>
</protein>
<comment type="caution">
    <text evidence="2">Lacks conserved residue(s) required for the propagation of feature annotation.</text>
</comment>
<dbReference type="GO" id="GO:0003677">
    <property type="term" value="F:DNA binding"/>
    <property type="evidence" value="ECO:0007669"/>
    <property type="project" value="UniProtKB-KW"/>
</dbReference>
<reference evidence="5 6" key="1">
    <citation type="journal article" date="2022" name="Front. Microbiol.">
        <title>High genomic differentiation and limited gene flow indicate recent cryptic speciation within the genus Laspinema (cyanobacteria).</title>
        <authorList>
            <person name="Stanojkovic A."/>
            <person name="Skoupy S."/>
            <person name="Skaloud P."/>
            <person name="Dvorak P."/>
        </authorList>
    </citation>
    <scope>NUCLEOTIDE SEQUENCE [LARGE SCALE GENOMIC DNA]</scope>
    <source>
        <strain evidence="5 6">D3b</strain>
    </source>
</reference>
<evidence type="ECO:0000256" key="4">
    <source>
        <dbReference type="SAM" id="MobiDB-lite"/>
    </source>
</evidence>
<dbReference type="RefSeq" id="WP_261237314.1">
    <property type="nucleotide sequence ID" value="NZ_JAMXFA010000052.1"/>
</dbReference>
<dbReference type="NCBIfam" id="TIGR00621">
    <property type="entry name" value="ssb"/>
    <property type="match status" value="1"/>
</dbReference>
<dbReference type="CDD" id="cd04496">
    <property type="entry name" value="SSB_OBF"/>
    <property type="match status" value="1"/>
</dbReference>
<evidence type="ECO:0000313" key="6">
    <source>
        <dbReference type="Proteomes" id="UP001525961"/>
    </source>
</evidence>
<evidence type="ECO:0000256" key="2">
    <source>
        <dbReference type="HAMAP-Rule" id="MF_00984"/>
    </source>
</evidence>
<dbReference type="InterPro" id="IPR012340">
    <property type="entry name" value="NA-bd_OB-fold"/>
</dbReference>
<gene>
    <name evidence="5" type="ORF">NG792_25515</name>
</gene>
<dbReference type="PANTHER" id="PTHR10302">
    <property type="entry name" value="SINGLE-STRANDED DNA-BINDING PROTEIN"/>
    <property type="match status" value="1"/>
</dbReference>
<dbReference type="Gene3D" id="2.40.50.140">
    <property type="entry name" value="Nucleic acid-binding proteins"/>
    <property type="match status" value="1"/>
</dbReference>
<proteinExistence type="inferred from homology"/>